<name>A0ABT5XU46_9FLAO</name>
<protein>
    <submittedName>
        <fullName evidence="1">Uncharacterized protein</fullName>
    </submittedName>
</protein>
<gene>
    <name evidence="1" type="ORF">PY092_00995</name>
</gene>
<dbReference type="Proteomes" id="UP001221366">
    <property type="component" value="Unassembled WGS sequence"/>
</dbReference>
<sequence>MGSIKGLGPFLKSELIFKEEDYGKPINERLSEVLRRNTSKNDFANIAIQSNVSFSTIRDVVYRTNSLTKLNANAISLLVHAAFENSFAYKLQAEGDILYLGNLLKL</sequence>
<accession>A0ABT5XU46</accession>
<dbReference type="RefSeq" id="WP_275613995.1">
    <property type="nucleotide sequence ID" value="NZ_JARFVB010000001.1"/>
</dbReference>
<reference evidence="1 2" key="1">
    <citation type="submission" date="2023-03" db="EMBL/GenBank/DDBJ databases">
        <title>Muricauda XX sp. nov. and Muricauda XXX sp. nov., two novel species isolated from Okinawa Trough.</title>
        <authorList>
            <person name="Cao W."/>
            <person name="Deng X."/>
        </authorList>
    </citation>
    <scope>NUCLEOTIDE SEQUENCE [LARGE SCALE GENOMIC DNA]</scope>
    <source>
        <strain evidence="1 2">334s03</strain>
    </source>
</reference>
<dbReference type="EMBL" id="JARFVB010000001">
    <property type="protein sequence ID" value="MDF0714710.1"/>
    <property type="molecule type" value="Genomic_DNA"/>
</dbReference>
<proteinExistence type="predicted"/>
<organism evidence="1 2">
    <name type="scientific">Flagellimonas yonaguniensis</name>
    <dbReference type="NCBI Taxonomy" id="3031325"/>
    <lineage>
        <taxon>Bacteria</taxon>
        <taxon>Pseudomonadati</taxon>
        <taxon>Bacteroidota</taxon>
        <taxon>Flavobacteriia</taxon>
        <taxon>Flavobacteriales</taxon>
        <taxon>Flavobacteriaceae</taxon>
        <taxon>Flagellimonas</taxon>
    </lineage>
</organism>
<comment type="caution">
    <text evidence="1">The sequence shown here is derived from an EMBL/GenBank/DDBJ whole genome shotgun (WGS) entry which is preliminary data.</text>
</comment>
<evidence type="ECO:0000313" key="2">
    <source>
        <dbReference type="Proteomes" id="UP001221366"/>
    </source>
</evidence>
<keyword evidence="2" id="KW-1185">Reference proteome</keyword>
<evidence type="ECO:0000313" key="1">
    <source>
        <dbReference type="EMBL" id="MDF0714710.1"/>
    </source>
</evidence>